<name>A0A976IJ48_BRELC</name>
<sequence>MHCDEALEPNELAISSNDLQVMRHSFDTMQQQLSRGLREIHEMRDLFTEALKKVDQYSRVSQLHNVVM</sequence>
<accession>A0A976IJ48</accession>
<dbReference type="KEGG" id="blac:94346302"/>
<gene>
    <name evidence="1" type="ORF">CCR75_002534</name>
</gene>
<comment type="caution">
    <text evidence="1">The sequence shown here is derived from an EMBL/GenBank/DDBJ whole genome shotgun (WGS) entry which is preliminary data.</text>
</comment>
<evidence type="ECO:0000313" key="2">
    <source>
        <dbReference type="Proteomes" id="UP000294530"/>
    </source>
</evidence>
<dbReference type="EMBL" id="SHOA02000012">
    <property type="protein sequence ID" value="TDH72767.1"/>
    <property type="molecule type" value="Genomic_DNA"/>
</dbReference>
<dbReference type="OrthoDB" id="128659at2759"/>
<keyword evidence="2" id="KW-1185">Reference proteome</keyword>
<dbReference type="RefSeq" id="XP_067822266.1">
    <property type="nucleotide sequence ID" value="XM_067960631.1"/>
</dbReference>
<dbReference type="AlphaFoldDB" id="A0A976IJ48"/>
<reference evidence="1 2" key="1">
    <citation type="journal article" date="2021" name="Genome Biol.">
        <title>AFLAP: assembly-free linkage analysis pipeline using k-mers from genome sequencing data.</title>
        <authorList>
            <person name="Fletcher K."/>
            <person name="Zhang L."/>
            <person name="Gil J."/>
            <person name="Han R."/>
            <person name="Cavanaugh K."/>
            <person name="Michelmore R."/>
        </authorList>
    </citation>
    <scope>NUCLEOTIDE SEQUENCE [LARGE SCALE GENOMIC DNA]</scope>
    <source>
        <strain evidence="1 2">SF5</strain>
    </source>
</reference>
<evidence type="ECO:0000313" key="1">
    <source>
        <dbReference type="EMBL" id="TDH72767.1"/>
    </source>
</evidence>
<organism evidence="1 2">
    <name type="scientific">Bremia lactucae</name>
    <name type="common">Lettuce downy mildew</name>
    <dbReference type="NCBI Taxonomy" id="4779"/>
    <lineage>
        <taxon>Eukaryota</taxon>
        <taxon>Sar</taxon>
        <taxon>Stramenopiles</taxon>
        <taxon>Oomycota</taxon>
        <taxon>Peronosporomycetes</taxon>
        <taxon>Peronosporales</taxon>
        <taxon>Peronosporaceae</taxon>
        <taxon>Bremia</taxon>
    </lineage>
</organism>
<protein>
    <submittedName>
        <fullName evidence="1">Uncharacterized protein</fullName>
    </submittedName>
</protein>
<dbReference type="GeneID" id="94346302"/>
<proteinExistence type="predicted"/>
<dbReference type="Proteomes" id="UP000294530">
    <property type="component" value="Unassembled WGS sequence"/>
</dbReference>